<dbReference type="EMBL" id="FOYV01000001">
    <property type="protein sequence ID" value="SFR45050.1"/>
    <property type="molecule type" value="Genomic_DNA"/>
</dbReference>
<dbReference type="InterPro" id="IPR058117">
    <property type="entry name" value="BV97_02767-like"/>
</dbReference>
<dbReference type="OrthoDB" id="47473at2"/>
<gene>
    <name evidence="2" type="ORF">SAMN04488073_1434</name>
</gene>
<feature type="transmembrane region" description="Helical" evidence="1">
    <location>
        <begin position="28"/>
        <end position="48"/>
    </location>
</feature>
<name>A0A1I6GS88_9GAMM</name>
<keyword evidence="1" id="KW-1133">Transmembrane helix</keyword>
<dbReference type="InterPro" id="IPR036259">
    <property type="entry name" value="MFS_trans_sf"/>
</dbReference>
<keyword evidence="3" id="KW-1185">Reference proteome</keyword>
<organism evidence="2 3">
    <name type="scientific">Marinobacter gudaonensis</name>
    <dbReference type="NCBI Taxonomy" id="375760"/>
    <lineage>
        <taxon>Bacteria</taxon>
        <taxon>Pseudomonadati</taxon>
        <taxon>Pseudomonadota</taxon>
        <taxon>Gammaproteobacteria</taxon>
        <taxon>Pseudomonadales</taxon>
        <taxon>Marinobacteraceae</taxon>
        <taxon>Marinobacter</taxon>
    </lineage>
</organism>
<sequence length="116" mass="13058">MTWLITKYAITAALVVLVSEVAKRSDKLGALIAALPMVTVLAMIWLYVEQQPDEKISNHAWYTFWYVLPTLPMFLVFPFLMSRFGFWPSLGISALLTMACFGVLALAVKRFGIVLL</sequence>
<feature type="transmembrane region" description="Helical" evidence="1">
    <location>
        <begin position="86"/>
        <end position="108"/>
    </location>
</feature>
<accession>A0A1I6GS88</accession>
<evidence type="ECO:0008006" key="4">
    <source>
        <dbReference type="Google" id="ProtNLM"/>
    </source>
</evidence>
<dbReference type="NCBIfam" id="NF006751">
    <property type="entry name" value="PRK09272.1-4"/>
    <property type="match status" value="1"/>
</dbReference>
<dbReference type="STRING" id="375760.SAMN04488073_1434"/>
<dbReference type="NCBIfam" id="NF006749">
    <property type="entry name" value="PRK09272.1-2"/>
    <property type="match status" value="1"/>
</dbReference>
<dbReference type="SUPFAM" id="SSF103473">
    <property type="entry name" value="MFS general substrate transporter"/>
    <property type="match status" value="1"/>
</dbReference>
<dbReference type="Proteomes" id="UP000199290">
    <property type="component" value="Unassembled WGS sequence"/>
</dbReference>
<proteinExistence type="predicted"/>
<evidence type="ECO:0000313" key="3">
    <source>
        <dbReference type="Proteomes" id="UP000199290"/>
    </source>
</evidence>
<feature type="transmembrane region" description="Helical" evidence="1">
    <location>
        <begin position="60"/>
        <end position="80"/>
    </location>
</feature>
<dbReference type="AlphaFoldDB" id="A0A1I6GS88"/>
<reference evidence="3" key="1">
    <citation type="submission" date="2016-10" db="EMBL/GenBank/DDBJ databases">
        <authorList>
            <person name="Varghese N."/>
            <person name="Submissions S."/>
        </authorList>
    </citation>
    <scope>NUCLEOTIDE SEQUENCE [LARGE SCALE GENOMIC DNA]</scope>
    <source>
        <strain evidence="3">CGMCC 1.6294</strain>
    </source>
</reference>
<dbReference type="RefSeq" id="WP_091987654.1">
    <property type="nucleotide sequence ID" value="NZ_FOYV01000001.1"/>
</dbReference>
<evidence type="ECO:0000256" key="1">
    <source>
        <dbReference type="SAM" id="Phobius"/>
    </source>
</evidence>
<keyword evidence="1" id="KW-0812">Transmembrane</keyword>
<keyword evidence="1" id="KW-0472">Membrane</keyword>
<protein>
    <recommendedName>
        <fullName evidence="4">DUF3147 family protein</fullName>
    </recommendedName>
</protein>
<evidence type="ECO:0000313" key="2">
    <source>
        <dbReference type="EMBL" id="SFR45050.1"/>
    </source>
</evidence>